<keyword evidence="1 3" id="KW-0413">Isomerase</keyword>
<dbReference type="InParanoid" id="Q2FU03"/>
<dbReference type="InterPro" id="IPR036263">
    <property type="entry name" value="Chorismate_II_sf"/>
</dbReference>
<dbReference type="STRING" id="323259.Mhun_3232"/>
<evidence type="ECO:0000313" key="3">
    <source>
        <dbReference type="EMBL" id="ABD42914.1"/>
    </source>
</evidence>
<dbReference type="GeneID" id="3922125"/>
<protein>
    <submittedName>
        <fullName evidence="3">Chorismate mutase</fullName>
        <ecNumber evidence="3">5.4.99.5</ecNumber>
    </submittedName>
</protein>
<dbReference type="EMBL" id="CP000254">
    <property type="protein sequence ID" value="ABD42914.1"/>
    <property type="molecule type" value="Genomic_DNA"/>
</dbReference>
<dbReference type="Gene3D" id="1.20.59.10">
    <property type="entry name" value="Chorismate mutase"/>
    <property type="match status" value="1"/>
</dbReference>
<dbReference type="HOGENOM" id="CLU_131518_4_1_2"/>
<dbReference type="PANTHER" id="PTHR38041">
    <property type="entry name" value="CHORISMATE MUTASE"/>
    <property type="match status" value="1"/>
</dbReference>
<dbReference type="GO" id="GO:0009697">
    <property type="term" value="P:salicylic acid biosynthetic process"/>
    <property type="evidence" value="ECO:0007669"/>
    <property type="project" value="TreeGrafter"/>
</dbReference>
<dbReference type="OrthoDB" id="107004at2157"/>
<dbReference type="InterPro" id="IPR002701">
    <property type="entry name" value="CM_II_prokaryot"/>
</dbReference>
<dbReference type="EC" id="5.4.99.5" evidence="3"/>
<accession>Q2FU03</accession>
<dbReference type="SMART" id="SM00830">
    <property type="entry name" value="CM_2"/>
    <property type="match status" value="1"/>
</dbReference>
<dbReference type="AlphaFoldDB" id="Q2FU03"/>
<dbReference type="Pfam" id="PF01817">
    <property type="entry name" value="CM_2"/>
    <property type="match status" value="1"/>
</dbReference>
<feature type="domain" description="Chorismate mutase" evidence="2">
    <location>
        <begin position="1"/>
        <end position="88"/>
    </location>
</feature>
<evidence type="ECO:0000259" key="2">
    <source>
        <dbReference type="PROSITE" id="PS51168"/>
    </source>
</evidence>
<dbReference type="PROSITE" id="PS51168">
    <property type="entry name" value="CHORISMATE_MUT_2"/>
    <property type="match status" value="1"/>
</dbReference>
<sequence length="93" mass="10832">MSLDTLRLSIEEKDRAIITLIAERMSIVEEIAREKERQGLPVRIPDQANAVLDRATIESTNLGLDPAPIRDIFQILVRMSEEFQEQWRKKKEE</sequence>
<dbReference type="Proteomes" id="UP000001941">
    <property type="component" value="Chromosome"/>
</dbReference>
<dbReference type="InterPro" id="IPR036979">
    <property type="entry name" value="CM_dom_sf"/>
</dbReference>
<dbReference type="EnsemblBacteria" id="ABD42914">
    <property type="protein sequence ID" value="ABD42914"/>
    <property type="gene ID" value="Mhun_3232"/>
</dbReference>
<proteinExistence type="predicted"/>
<evidence type="ECO:0000256" key="1">
    <source>
        <dbReference type="ARBA" id="ARBA00023235"/>
    </source>
</evidence>
<dbReference type="FunCoup" id="Q2FU03">
    <property type="interactions" value="72"/>
</dbReference>
<organism evidence="3 4">
    <name type="scientific">Methanospirillum hungatei JF-1 (strain ATCC 27890 / DSM 864 / NBRC 100397 / JF-1)</name>
    <dbReference type="NCBI Taxonomy" id="323259"/>
    <lineage>
        <taxon>Archaea</taxon>
        <taxon>Methanobacteriati</taxon>
        <taxon>Methanobacteriota</taxon>
        <taxon>Stenosarchaea group</taxon>
        <taxon>Methanomicrobia</taxon>
        <taxon>Methanomicrobiales</taxon>
        <taxon>Methanospirillaceae</taxon>
        <taxon>Methanospirillum</taxon>
    </lineage>
</organism>
<dbReference type="KEGG" id="mhu:Mhun_3232"/>
<dbReference type="SUPFAM" id="SSF48600">
    <property type="entry name" value="Chorismate mutase II"/>
    <property type="match status" value="1"/>
</dbReference>
<gene>
    <name evidence="3" type="ordered locus">Mhun_3232</name>
</gene>
<reference evidence="4" key="1">
    <citation type="journal article" date="2016" name="Stand. Genomic Sci.">
        <title>Complete genome sequence of Methanospirillum hungatei type strain JF1.</title>
        <authorList>
            <person name="Gunsalus R.P."/>
            <person name="Cook L.E."/>
            <person name="Crable B."/>
            <person name="Rohlin L."/>
            <person name="McDonald E."/>
            <person name="Mouttaki H."/>
            <person name="Sieber J.R."/>
            <person name="Poweleit N."/>
            <person name="Zhou H."/>
            <person name="Lapidus A.L."/>
            <person name="Daligault H.E."/>
            <person name="Land M."/>
            <person name="Gilna P."/>
            <person name="Ivanova N."/>
            <person name="Kyrpides N."/>
            <person name="Culley D.E."/>
            <person name="McInerney M.J."/>
        </authorList>
    </citation>
    <scope>NUCLEOTIDE SEQUENCE [LARGE SCALE GENOMIC DNA]</scope>
    <source>
        <strain evidence="4">ATCC 27890 / DSM 864 / NBRC 100397 / JF-1</strain>
    </source>
</reference>
<evidence type="ECO:0000313" key="4">
    <source>
        <dbReference type="Proteomes" id="UP000001941"/>
    </source>
</evidence>
<keyword evidence="4" id="KW-1185">Reference proteome</keyword>
<dbReference type="PANTHER" id="PTHR38041:SF1">
    <property type="entry name" value="CHORISMATE MUTASE"/>
    <property type="match status" value="1"/>
</dbReference>
<dbReference type="GO" id="GO:0004106">
    <property type="term" value="F:chorismate mutase activity"/>
    <property type="evidence" value="ECO:0007669"/>
    <property type="project" value="UniProtKB-EC"/>
</dbReference>
<name>Q2FU03_METHJ</name>
<dbReference type="eggNOG" id="arCOG02098">
    <property type="taxonomic scope" value="Archaea"/>
</dbReference>
<dbReference type="RefSeq" id="WP_011450159.1">
    <property type="nucleotide sequence ID" value="NC_007796.1"/>
</dbReference>
<dbReference type="InterPro" id="IPR051331">
    <property type="entry name" value="Chorismate_mutase-related"/>
</dbReference>
<dbReference type="GO" id="GO:0046417">
    <property type="term" value="P:chorismate metabolic process"/>
    <property type="evidence" value="ECO:0007669"/>
    <property type="project" value="InterPro"/>
</dbReference>